<dbReference type="Proteomes" id="UP000199116">
    <property type="component" value="Unassembled WGS sequence"/>
</dbReference>
<protein>
    <submittedName>
        <fullName evidence="1">Sulfotransferase family protein</fullName>
    </submittedName>
</protein>
<evidence type="ECO:0000313" key="2">
    <source>
        <dbReference type="Proteomes" id="UP000199116"/>
    </source>
</evidence>
<keyword evidence="2" id="KW-1185">Reference proteome</keyword>
<reference evidence="2" key="1">
    <citation type="submission" date="2016-10" db="EMBL/GenBank/DDBJ databases">
        <authorList>
            <person name="Varghese N."/>
            <person name="Submissions S."/>
        </authorList>
    </citation>
    <scope>NUCLEOTIDE SEQUENCE [LARGE SCALE GENOMIC DNA]</scope>
    <source>
        <strain evidence="2">DSM 23515</strain>
    </source>
</reference>
<name>A0A1I2L5C2_9FLAO</name>
<dbReference type="EMBL" id="FOOH01000007">
    <property type="protein sequence ID" value="SFF74415.1"/>
    <property type="molecule type" value="Genomic_DNA"/>
</dbReference>
<dbReference type="GO" id="GO:0016740">
    <property type="term" value="F:transferase activity"/>
    <property type="evidence" value="ECO:0007669"/>
    <property type="project" value="UniProtKB-KW"/>
</dbReference>
<evidence type="ECO:0000313" key="1">
    <source>
        <dbReference type="EMBL" id="SFF74415.1"/>
    </source>
</evidence>
<dbReference type="SUPFAM" id="SSF52540">
    <property type="entry name" value="P-loop containing nucleoside triphosphate hydrolases"/>
    <property type="match status" value="1"/>
</dbReference>
<sequence>MKKKIIIFFKSSYRKKRREKIVFVLSTGRCGSTSITRMFNQHQKFTAFHEVIPELIKLSTKLAENPNTKIEVYNELKSIFRKRKWEGKKKQVLIHSDHRMWNLVEFLSDYFPNSLFIHLMRNPYDSVQSFLPRGWYTEKDNRIENNFGQFRLKGDKIGAMSSAEWKNYSRLEKCTWYWDYVNTRIENQLKDLKKERVEVIKLENIQEDMNEIIKNKFGISPDFKFSNIVTNRGKYDIKNSVEDEQVKNALQKVGTGFYLRYYK</sequence>
<organism evidence="1 2">
    <name type="scientific">Salegentibacter agarivorans</name>
    <dbReference type="NCBI Taxonomy" id="345907"/>
    <lineage>
        <taxon>Bacteria</taxon>
        <taxon>Pseudomonadati</taxon>
        <taxon>Bacteroidota</taxon>
        <taxon>Flavobacteriia</taxon>
        <taxon>Flavobacteriales</taxon>
        <taxon>Flavobacteriaceae</taxon>
        <taxon>Salegentibacter</taxon>
    </lineage>
</organism>
<dbReference type="AlphaFoldDB" id="A0A1I2L5C2"/>
<accession>A0A1I2L5C2</accession>
<proteinExistence type="predicted"/>
<dbReference type="Gene3D" id="3.40.50.300">
    <property type="entry name" value="P-loop containing nucleotide triphosphate hydrolases"/>
    <property type="match status" value="1"/>
</dbReference>
<gene>
    <name evidence="1" type="ORF">SAMN04488033_10786</name>
</gene>
<dbReference type="Pfam" id="PF13469">
    <property type="entry name" value="Sulfotransfer_3"/>
    <property type="match status" value="1"/>
</dbReference>
<dbReference type="InterPro" id="IPR027417">
    <property type="entry name" value="P-loop_NTPase"/>
</dbReference>
<keyword evidence="1" id="KW-0808">Transferase</keyword>